<dbReference type="EMBL" id="LFJN01000003">
    <property type="protein sequence ID" value="KPI44791.1"/>
    <property type="molecule type" value="Genomic_DNA"/>
</dbReference>
<evidence type="ECO:0000256" key="3">
    <source>
        <dbReference type="ARBA" id="ARBA00022833"/>
    </source>
</evidence>
<dbReference type="AlphaFoldDB" id="A0A0N0NR81"/>
<keyword evidence="4" id="KW-0175">Coiled coil</keyword>
<feature type="compositionally biased region" description="Polar residues" evidence="5">
    <location>
        <begin position="562"/>
        <end position="575"/>
    </location>
</feature>
<dbReference type="InterPro" id="IPR013083">
    <property type="entry name" value="Znf_RING/FYVE/PHD"/>
</dbReference>
<dbReference type="OrthoDB" id="4159262at2759"/>
<dbReference type="PROSITE" id="PS00518">
    <property type="entry name" value="ZF_RING_1"/>
    <property type="match status" value="1"/>
</dbReference>
<dbReference type="RefSeq" id="XP_018004754.1">
    <property type="nucleotide sequence ID" value="XM_018149214.1"/>
</dbReference>
<reference evidence="6 7" key="1">
    <citation type="submission" date="2015-06" db="EMBL/GenBank/DDBJ databases">
        <title>Draft genome of the ant-associated black yeast Phialophora attae CBS 131958.</title>
        <authorList>
            <person name="Moreno L.F."/>
            <person name="Stielow B.J."/>
            <person name="de Hoog S."/>
            <person name="Vicente V.A."/>
            <person name="Weiss V.A."/>
            <person name="de Vries M."/>
            <person name="Cruz L.M."/>
            <person name="Souza E.M."/>
        </authorList>
    </citation>
    <scope>NUCLEOTIDE SEQUENCE [LARGE SCALE GENOMIC DNA]</scope>
    <source>
        <strain evidence="6 7">CBS 131958</strain>
    </source>
</reference>
<feature type="region of interest" description="Disordered" evidence="5">
    <location>
        <begin position="793"/>
        <end position="834"/>
    </location>
</feature>
<evidence type="ECO:0000256" key="2">
    <source>
        <dbReference type="ARBA" id="ARBA00022771"/>
    </source>
</evidence>
<feature type="coiled-coil region" evidence="4">
    <location>
        <begin position="251"/>
        <end position="308"/>
    </location>
</feature>
<proteinExistence type="predicted"/>
<feature type="compositionally biased region" description="Basic residues" evidence="5">
    <location>
        <begin position="821"/>
        <end position="834"/>
    </location>
</feature>
<evidence type="ECO:0000256" key="4">
    <source>
        <dbReference type="SAM" id="Coils"/>
    </source>
</evidence>
<dbReference type="Gene3D" id="3.30.40.10">
    <property type="entry name" value="Zinc/RING finger domain, C3HC4 (zinc finger)"/>
    <property type="match status" value="1"/>
</dbReference>
<evidence type="ECO:0000256" key="1">
    <source>
        <dbReference type="ARBA" id="ARBA00022723"/>
    </source>
</evidence>
<accession>A0A0N0NR81</accession>
<sequence length="834" mass="93051">MNEEKMLPAPEEGLRMVPDQWTSLIGLEDPAAQRSWSLYKPPAALSLLPQDQEISPKALEIVLWSLERASTTRSQQPAVARPSPFPHAAPEVFSSADDTRSAIQDRPLDAAEPAAGISSSRAKIIGRIKGRTIDKVSQSSKGPKTADPVMTSESLVECTSCFDDLPVSNLLRLPCTHYYCKKCLSTLVMTAAQTESSYPPKCCLSEVPPKLVVKVLDAKEMEIYKNKSTEAQQSAQARAEDEEMRVILLNIRRYEQHEAREREQRRQAEEEALRQEAEQLAVLEAERLVEEERRRRQERADAEQLRQALSLSVKLEADELRDTMMKIIHLQHVALDDKHGHAEQKLLSAFDAMKREQENKQTMLLPNKRLAAASRVESIRRRHEMEKKELAAQHKKQRAEHSSAISIQISRNPFRAAWAARQEGDLLMIQRVQTHDLEVKHNRALHLAQSSSERELGLIGRAIEKEMLRSKVDHDKRMGQLIAEASIERQWYLTVSERRLAMVAEHVRLMSEALFHGRDPVGLTVDRAANVRPIAALQKRELSLHTFHNSKPLSPGELSGFPWNSSPELQRSRGQAMSGDNKRAEHRSDPTALSERALNTHPNFSHPLTGPGQFSMPASLVSGRTQLPARQLTPPDPDEDILRNGTAFIAMKRGEPSSRKPHLELTEIPDVAMPPTPPDSPLLSPRITNVVQRKPLPTHVWGSSYALTGMSASSTNSVKPARQSGAPVHDSCKALSSSADIPFARAEADRAARKAQRGLFIQSRPTPLPDVGSLDPYPRGTATVGYLSVDDENDKLATGVTTPQGSQDSGDTVTENEGKRVRLRNLLKRQKEKL</sequence>
<evidence type="ECO:0000313" key="7">
    <source>
        <dbReference type="Proteomes" id="UP000038010"/>
    </source>
</evidence>
<dbReference type="InterPro" id="IPR017907">
    <property type="entry name" value="Znf_RING_CS"/>
</dbReference>
<feature type="region of interest" description="Disordered" evidence="5">
    <location>
        <begin position="760"/>
        <end position="779"/>
    </location>
</feature>
<dbReference type="STRING" id="1664694.A0A0N0NR81"/>
<evidence type="ECO:0008006" key="8">
    <source>
        <dbReference type="Google" id="ProtNLM"/>
    </source>
</evidence>
<dbReference type="VEuPathDB" id="FungiDB:AB675_8742"/>
<comment type="caution">
    <text evidence="6">The sequence shown here is derived from an EMBL/GenBank/DDBJ whole genome shotgun (WGS) entry which is preliminary data.</text>
</comment>
<keyword evidence="7" id="KW-1185">Reference proteome</keyword>
<dbReference type="GeneID" id="28741094"/>
<feature type="region of interest" description="Disordered" evidence="5">
    <location>
        <begin position="547"/>
        <end position="592"/>
    </location>
</feature>
<name>A0A0N0NR81_9EURO</name>
<organism evidence="6 7">
    <name type="scientific">Cyphellophora attinorum</name>
    <dbReference type="NCBI Taxonomy" id="1664694"/>
    <lineage>
        <taxon>Eukaryota</taxon>
        <taxon>Fungi</taxon>
        <taxon>Dikarya</taxon>
        <taxon>Ascomycota</taxon>
        <taxon>Pezizomycotina</taxon>
        <taxon>Eurotiomycetes</taxon>
        <taxon>Chaetothyriomycetidae</taxon>
        <taxon>Chaetothyriales</taxon>
        <taxon>Cyphellophoraceae</taxon>
        <taxon>Cyphellophora</taxon>
    </lineage>
</organism>
<gene>
    <name evidence="6" type="ORF">AB675_8742</name>
</gene>
<keyword evidence="1" id="KW-0479">Metal-binding</keyword>
<evidence type="ECO:0000313" key="6">
    <source>
        <dbReference type="EMBL" id="KPI44791.1"/>
    </source>
</evidence>
<dbReference type="SUPFAM" id="SSF57850">
    <property type="entry name" value="RING/U-box"/>
    <property type="match status" value="1"/>
</dbReference>
<feature type="compositionally biased region" description="Polar residues" evidence="5">
    <location>
        <begin position="799"/>
        <end position="815"/>
    </location>
</feature>
<protein>
    <recommendedName>
        <fullName evidence="8">RING-type domain-containing protein</fullName>
    </recommendedName>
</protein>
<feature type="compositionally biased region" description="Basic and acidic residues" evidence="5">
    <location>
        <begin position="580"/>
        <end position="589"/>
    </location>
</feature>
<keyword evidence="2" id="KW-0863">Zinc-finger</keyword>
<dbReference type="Proteomes" id="UP000038010">
    <property type="component" value="Unassembled WGS sequence"/>
</dbReference>
<dbReference type="GO" id="GO:0008270">
    <property type="term" value="F:zinc ion binding"/>
    <property type="evidence" value="ECO:0007669"/>
    <property type="project" value="UniProtKB-KW"/>
</dbReference>
<keyword evidence="3" id="KW-0862">Zinc</keyword>
<evidence type="ECO:0000256" key="5">
    <source>
        <dbReference type="SAM" id="MobiDB-lite"/>
    </source>
</evidence>